<keyword evidence="3" id="KW-0808">Transferase</keyword>
<dbReference type="InterPro" id="IPR016181">
    <property type="entry name" value="Acyl_CoA_acyltransferase"/>
</dbReference>
<organism evidence="3 4">
    <name type="scientific">Cryobacterium adonitolivorans</name>
    <dbReference type="NCBI Taxonomy" id="1259189"/>
    <lineage>
        <taxon>Bacteria</taxon>
        <taxon>Bacillati</taxon>
        <taxon>Actinomycetota</taxon>
        <taxon>Actinomycetes</taxon>
        <taxon>Micrococcales</taxon>
        <taxon>Microbacteriaceae</taxon>
        <taxon>Cryobacterium</taxon>
    </lineage>
</organism>
<feature type="region of interest" description="Disordered" evidence="1">
    <location>
        <begin position="255"/>
        <end position="300"/>
    </location>
</feature>
<name>A0A4R8WAA2_9MICO</name>
<evidence type="ECO:0000313" key="3">
    <source>
        <dbReference type="EMBL" id="TFC05610.1"/>
    </source>
</evidence>
<dbReference type="AlphaFoldDB" id="A0A4R8WAA2"/>
<dbReference type="Gene3D" id="3.40.630.30">
    <property type="match status" value="1"/>
</dbReference>
<dbReference type="EMBL" id="SOFL01000008">
    <property type="protein sequence ID" value="TFC05610.1"/>
    <property type="molecule type" value="Genomic_DNA"/>
</dbReference>
<dbReference type="CDD" id="cd04301">
    <property type="entry name" value="NAT_SF"/>
    <property type="match status" value="1"/>
</dbReference>
<evidence type="ECO:0000313" key="4">
    <source>
        <dbReference type="Proteomes" id="UP000297907"/>
    </source>
</evidence>
<dbReference type="InterPro" id="IPR038764">
    <property type="entry name" value="GNAT_N_AcTrfase_prd"/>
</dbReference>
<dbReference type="InterPro" id="IPR000182">
    <property type="entry name" value="GNAT_dom"/>
</dbReference>
<dbReference type="PANTHER" id="PTHR41700">
    <property type="entry name" value="GCN5-RELATED N-ACETYLTRANSFERASE"/>
    <property type="match status" value="1"/>
</dbReference>
<comment type="caution">
    <text evidence="3">The sequence shown here is derived from an EMBL/GenBank/DDBJ whole genome shotgun (WGS) entry which is preliminary data.</text>
</comment>
<feature type="domain" description="N-acetyltransferase" evidence="2">
    <location>
        <begin position="24"/>
        <end position="183"/>
    </location>
</feature>
<evidence type="ECO:0000259" key="2">
    <source>
        <dbReference type="PROSITE" id="PS51186"/>
    </source>
</evidence>
<dbReference type="PROSITE" id="PS51186">
    <property type="entry name" value="GNAT"/>
    <property type="match status" value="1"/>
</dbReference>
<dbReference type="SUPFAM" id="SSF55729">
    <property type="entry name" value="Acyl-CoA N-acyltransferases (Nat)"/>
    <property type="match status" value="1"/>
</dbReference>
<dbReference type="OrthoDB" id="9797990at2"/>
<accession>A0A4R8WAA2</accession>
<dbReference type="PANTHER" id="PTHR41700:SF1">
    <property type="entry name" value="N-ACETYLTRANSFERASE DOMAIN-CONTAINING PROTEIN"/>
    <property type="match status" value="1"/>
</dbReference>
<protein>
    <submittedName>
        <fullName evidence="3">GNAT family N-acetyltransferase</fullName>
    </submittedName>
</protein>
<dbReference type="GO" id="GO:0016747">
    <property type="term" value="F:acyltransferase activity, transferring groups other than amino-acyl groups"/>
    <property type="evidence" value="ECO:0007669"/>
    <property type="project" value="InterPro"/>
</dbReference>
<reference evidence="3 4" key="1">
    <citation type="submission" date="2019-03" db="EMBL/GenBank/DDBJ databases">
        <title>Genomics of glacier-inhabiting Cryobacterium strains.</title>
        <authorList>
            <person name="Liu Q."/>
            <person name="Xin Y.-H."/>
        </authorList>
    </citation>
    <scope>NUCLEOTIDE SEQUENCE [LARGE SCALE GENOMIC DNA]</scope>
    <source>
        <strain evidence="3 4">RHLS22-1</strain>
    </source>
</reference>
<evidence type="ECO:0000256" key="1">
    <source>
        <dbReference type="SAM" id="MobiDB-lite"/>
    </source>
</evidence>
<proteinExistence type="predicted"/>
<keyword evidence="4" id="KW-1185">Reference proteome</keyword>
<dbReference type="Proteomes" id="UP000297907">
    <property type="component" value="Unassembled WGS sequence"/>
</dbReference>
<dbReference type="RefSeq" id="WP_134452513.1">
    <property type="nucleotide sequence ID" value="NZ_SOFL01000008.1"/>
</dbReference>
<sequence>MSVDEHSVTEAYRLATIAAASAGVTVRAAEPRDVDGIIGLFERTWGVGRSPDRAMLLALDFAGNTVLLATLNGKPVGATLGFLGWTDGVHLHSHMAAVVPWHRGGGVGYALKLFQRALCLEQGITEMRWTFDPLIRRNAHFNLVKLGAEVTGFLPDFYGRLDDVISGSDRSDRFEVRWSLDSPRVLRALAGGPTPAWTAVARWPLDVDFEQLRADDPVGAARRREESRLVFAEALGRDLRPELTAENDYVFTAEPIESEPEPGRRGGAAGDFGSGLPEVSTLMAGNPKARHTDAAGRQAR</sequence>
<gene>
    <name evidence="3" type="ORF">E3O42_03435</name>
</gene>